<evidence type="ECO:0000313" key="13">
    <source>
        <dbReference type="EMBL" id="CAH1647738.1"/>
    </source>
</evidence>
<dbReference type="Gene3D" id="3.90.550.10">
    <property type="entry name" value="Spore Coat Polysaccharide Biosynthesis Protein SpsA, Chain A"/>
    <property type="match status" value="1"/>
</dbReference>
<dbReference type="InterPro" id="IPR035992">
    <property type="entry name" value="Ricin_B-like_lectins"/>
</dbReference>
<keyword evidence="5" id="KW-0735">Signal-anchor</keyword>
<dbReference type="Gene3D" id="2.80.10.50">
    <property type="match status" value="1"/>
</dbReference>
<feature type="coiled-coil region" evidence="11">
    <location>
        <begin position="233"/>
        <end position="260"/>
    </location>
</feature>
<dbReference type="PANTHER" id="PTHR11675:SF63">
    <property type="entry name" value="POLYPEPTIDE N-ACETYLGALACTOSAMINYLTRANSFERASE"/>
    <property type="match status" value="1"/>
</dbReference>
<dbReference type="AlphaFoldDB" id="A0A9P0IMJ6"/>
<comment type="similarity">
    <text evidence="2 10">Belongs to the glycosyltransferase 2 family. GalNAc-T subfamily.</text>
</comment>
<evidence type="ECO:0000256" key="9">
    <source>
        <dbReference type="ARBA" id="ARBA00023157"/>
    </source>
</evidence>
<evidence type="ECO:0000256" key="2">
    <source>
        <dbReference type="ARBA" id="ARBA00005680"/>
    </source>
</evidence>
<keyword evidence="10" id="KW-0808">Transferase</keyword>
<dbReference type="GO" id="GO:0004653">
    <property type="term" value="F:polypeptide N-acetylgalactosaminyltransferase activity"/>
    <property type="evidence" value="ECO:0007669"/>
    <property type="project" value="TreeGrafter"/>
</dbReference>
<evidence type="ECO:0000256" key="1">
    <source>
        <dbReference type="ARBA" id="ARBA00004323"/>
    </source>
</evidence>
<evidence type="ECO:0000256" key="10">
    <source>
        <dbReference type="RuleBase" id="RU361242"/>
    </source>
</evidence>
<sequence>MLRRRMSKLNNSFVWGIFFASATWSISLYLYWLLNLNGDNTINSTENRLSYRFVNTDQKNELKNNDRSIATLEGKNLLLDNANVNEKFSGNMWKYQKSKSDYYSKMKLKEKYAKHLGLKMTAQPDNALDNQFGLIRNAEDVRIRDSGYSVHAFNTLISQRIGNHRGLPDTRNKLCRIQKYSEKLPKTSVIICFFNEHYQTLMRSVHSILDRTDMKYLKEIILVDDYSDLDGLHDAVQKSVNELNNRMRKEEEMIETNNIDVESVVDYINDDNVVDKKTTERNKDILSIRLLKTSKREGLIRARLYGAENSVGEVLVFLDSHIEVNIDWLPPMLARLAEGVDKETRFSHRAVTPVIDVINADTFEYTASPLVRGGFNWGLHFKWDNLPKGTLKTDEDFVKPIKSPTMAGGLFAIYREYFNYIGKYDEGMNVWGGENLEISFRIWMCGGSLELIPCSRVGHVFRKRRPYGTGDKEDFMLHNSMRMARVWMDDYVNKVIEHNPSAANLDLGDLTSRHDLRKNLSCKSFKWYLENIYPELETGENEVVKKRIADLNDVEKNKFQPWHSRKRNYTDSYQIRLKNTSLCIQSEKDVKTKGGGLVLGSCIRILNQMWFETSRFELVLGRTLCLDASNNVAPKLSKCHELGGSQEWKHKGSPAYRHVDFIRNIKNWSFRALRKQLRMGNILCFDVFRNLVLSHGRCNNPPSAKEWDKMFGAGGSPIYNTAAGMCLGVDRASRGEPLIMVICDNQPTNQWDFIRT</sequence>
<proteinExistence type="inferred from homology"/>
<feature type="domain" description="Ricin B lectin" evidence="12">
    <location>
        <begin position="571"/>
        <end position="754"/>
    </location>
</feature>
<evidence type="ECO:0000256" key="4">
    <source>
        <dbReference type="ARBA" id="ARBA00022734"/>
    </source>
</evidence>
<dbReference type="Pfam" id="PF00652">
    <property type="entry name" value="Ricin_B_lectin"/>
    <property type="match status" value="1"/>
</dbReference>
<dbReference type="Proteomes" id="UP001153321">
    <property type="component" value="Chromosome Z"/>
</dbReference>
<keyword evidence="10" id="KW-0464">Manganese</keyword>
<dbReference type="PANTHER" id="PTHR11675">
    <property type="entry name" value="N-ACETYLGALACTOSAMINYLTRANSFERASE"/>
    <property type="match status" value="1"/>
</dbReference>
<comment type="subcellular location">
    <subcellularLocation>
        <location evidence="1 10">Golgi apparatus membrane</location>
        <topology evidence="1 10">Single-pass type II membrane protein</topology>
    </subcellularLocation>
</comment>
<keyword evidence="6 10" id="KW-1133">Transmembrane helix</keyword>
<evidence type="ECO:0000256" key="8">
    <source>
        <dbReference type="ARBA" id="ARBA00023136"/>
    </source>
</evidence>
<comment type="cofactor">
    <cofactor evidence="10">
        <name>Mn(2+)</name>
        <dbReference type="ChEBI" id="CHEBI:29035"/>
    </cofactor>
</comment>
<keyword evidence="9 10" id="KW-1015">Disulfide bond</keyword>
<evidence type="ECO:0000256" key="7">
    <source>
        <dbReference type="ARBA" id="ARBA00023034"/>
    </source>
</evidence>
<keyword evidence="4 10" id="KW-0430">Lectin</keyword>
<evidence type="ECO:0000256" key="11">
    <source>
        <dbReference type="SAM" id="Coils"/>
    </source>
</evidence>
<keyword evidence="14" id="KW-1185">Reference proteome</keyword>
<keyword evidence="8 10" id="KW-0472">Membrane</keyword>
<dbReference type="GO" id="GO:0005112">
    <property type="term" value="F:Notch binding"/>
    <property type="evidence" value="ECO:0007669"/>
    <property type="project" value="TreeGrafter"/>
</dbReference>
<dbReference type="EC" id="2.4.1.-" evidence="10"/>
<dbReference type="SMART" id="SM00458">
    <property type="entry name" value="RICIN"/>
    <property type="match status" value="1"/>
</dbReference>
<evidence type="ECO:0000256" key="5">
    <source>
        <dbReference type="ARBA" id="ARBA00022968"/>
    </source>
</evidence>
<gene>
    <name evidence="13" type="ORF">SPLIT_LOCUS13085</name>
</gene>
<keyword evidence="3 10" id="KW-0812">Transmembrane</keyword>
<dbReference type="SUPFAM" id="SSF53448">
    <property type="entry name" value="Nucleotide-diphospho-sugar transferases"/>
    <property type="match status" value="1"/>
</dbReference>
<keyword evidence="7 10" id="KW-0333">Golgi apparatus</keyword>
<keyword evidence="10" id="KW-0328">Glycosyltransferase</keyword>
<comment type="pathway">
    <text evidence="10">Protein modification; protein glycosylation.</text>
</comment>
<evidence type="ECO:0000256" key="6">
    <source>
        <dbReference type="ARBA" id="ARBA00022989"/>
    </source>
</evidence>
<dbReference type="SUPFAM" id="SSF50370">
    <property type="entry name" value="Ricin B-like lectins"/>
    <property type="match status" value="1"/>
</dbReference>
<evidence type="ECO:0000313" key="14">
    <source>
        <dbReference type="Proteomes" id="UP001153321"/>
    </source>
</evidence>
<dbReference type="InterPro" id="IPR029044">
    <property type="entry name" value="Nucleotide-diphossugar_trans"/>
</dbReference>
<accession>A0A9P0IMJ6</accession>
<feature type="transmembrane region" description="Helical" evidence="10">
    <location>
        <begin position="12"/>
        <end position="34"/>
    </location>
</feature>
<reference evidence="13" key="1">
    <citation type="submission" date="2022-02" db="EMBL/GenBank/DDBJ databases">
        <authorList>
            <person name="King R."/>
        </authorList>
    </citation>
    <scope>NUCLEOTIDE SEQUENCE</scope>
</reference>
<dbReference type="PROSITE" id="PS50231">
    <property type="entry name" value="RICIN_B_LECTIN"/>
    <property type="match status" value="1"/>
</dbReference>
<dbReference type="GO" id="GO:0030246">
    <property type="term" value="F:carbohydrate binding"/>
    <property type="evidence" value="ECO:0007669"/>
    <property type="project" value="UniProtKB-KW"/>
</dbReference>
<dbReference type="GO" id="GO:0006493">
    <property type="term" value="P:protein O-linked glycosylation"/>
    <property type="evidence" value="ECO:0007669"/>
    <property type="project" value="TreeGrafter"/>
</dbReference>
<dbReference type="InterPro" id="IPR001173">
    <property type="entry name" value="Glyco_trans_2-like"/>
</dbReference>
<name>A0A9P0IMJ6_SPOLI</name>
<evidence type="ECO:0000259" key="12">
    <source>
        <dbReference type="SMART" id="SM00458"/>
    </source>
</evidence>
<keyword evidence="11" id="KW-0175">Coiled coil</keyword>
<dbReference type="GO" id="GO:0008593">
    <property type="term" value="P:regulation of Notch signaling pathway"/>
    <property type="evidence" value="ECO:0007669"/>
    <property type="project" value="TreeGrafter"/>
</dbReference>
<organism evidence="13 14">
    <name type="scientific">Spodoptera littoralis</name>
    <name type="common">Egyptian cotton leafworm</name>
    <dbReference type="NCBI Taxonomy" id="7109"/>
    <lineage>
        <taxon>Eukaryota</taxon>
        <taxon>Metazoa</taxon>
        <taxon>Ecdysozoa</taxon>
        <taxon>Arthropoda</taxon>
        <taxon>Hexapoda</taxon>
        <taxon>Insecta</taxon>
        <taxon>Pterygota</taxon>
        <taxon>Neoptera</taxon>
        <taxon>Endopterygota</taxon>
        <taxon>Lepidoptera</taxon>
        <taxon>Glossata</taxon>
        <taxon>Ditrysia</taxon>
        <taxon>Noctuoidea</taxon>
        <taxon>Noctuidae</taxon>
        <taxon>Amphipyrinae</taxon>
        <taxon>Spodoptera</taxon>
    </lineage>
</organism>
<dbReference type="InterPro" id="IPR000772">
    <property type="entry name" value="Ricin_B_lectin"/>
</dbReference>
<dbReference type="EMBL" id="LR824562">
    <property type="protein sequence ID" value="CAH1647738.1"/>
    <property type="molecule type" value="Genomic_DNA"/>
</dbReference>
<protein>
    <recommendedName>
        <fullName evidence="10">Polypeptide N-acetylgalactosaminyltransferase</fullName>
        <ecNumber evidence="10">2.4.1.-</ecNumber>
    </recommendedName>
    <alternativeName>
        <fullName evidence="10">Protein-UDP acetylgalactosaminyltransferase</fullName>
    </alternativeName>
</protein>
<dbReference type="CDD" id="cd02510">
    <property type="entry name" value="pp-GalNAc-T"/>
    <property type="match status" value="1"/>
</dbReference>
<dbReference type="InterPro" id="IPR045885">
    <property type="entry name" value="GalNAc-T"/>
</dbReference>
<dbReference type="Pfam" id="PF00535">
    <property type="entry name" value="Glycos_transf_2"/>
    <property type="match status" value="2"/>
</dbReference>
<dbReference type="GO" id="GO:0000139">
    <property type="term" value="C:Golgi membrane"/>
    <property type="evidence" value="ECO:0007669"/>
    <property type="project" value="UniProtKB-SubCell"/>
</dbReference>
<evidence type="ECO:0000256" key="3">
    <source>
        <dbReference type="ARBA" id="ARBA00022692"/>
    </source>
</evidence>